<evidence type="ECO:0000313" key="9">
    <source>
        <dbReference type="EMBL" id="PTQ52718.1"/>
    </source>
</evidence>
<evidence type="ECO:0000256" key="5">
    <source>
        <dbReference type="ARBA" id="ARBA00022801"/>
    </source>
</evidence>
<evidence type="ECO:0000256" key="8">
    <source>
        <dbReference type="RuleBase" id="RU364068"/>
    </source>
</evidence>
<dbReference type="AlphaFoldDB" id="A0A2T5G993"/>
<feature type="binding site" evidence="7">
    <location>
        <position position="67"/>
    </location>
    <ligand>
        <name>Mg(2+)</name>
        <dbReference type="ChEBI" id="CHEBI:18420"/>
        <label>1</label>
        <note>catalytic</note>
    </ligand>
</feature>
<keyword evidence="5 8" id="KW-0378">Hydrolase</keyword>
<evidence type="ECO:0000256" key="2">
    <source>
        <dbReference type="ARBA" id="ARBA00001946"/>
    </source>
</evidence>
<gene>
    <name evidence="9" type="ORF">BLITH_0897</name>
</gene>
<dbReference type="GO" id="GO:0006020">
    <property type="term" value="P:inositol metabolic process"/>
    <property type="evidence" value="ECO:0007669"/>
    <property type="project" value="TreeGrafter"/>
</dbReference>
<evidence type="ECO:0000256" key="6">
    <source>
        <dbReference type="ARBA" id="ARBA00022842"/>
    </source>
</evidence>
<dbReference type="EC" id="3.1.3.25" evidence="8"/>
<keyword evidence="4 7" id="KW-0479">Metal-binding</keyword>
<dbReference type="PRINTS" id="PR01959">
    <property type="entry name" value="SBIMPHPHTASE"/>
</dbReference>
<dbReference type="FunFam" id="3.30.540.10:FF:000003">
    <property type="entry name" value="Inositol-1-monophosphatase"/>
    <property type="match status" value="1"/>
</dbReference>
<dbReference type="GO" id="GO:0046872">
    <property type="term" value="F:metal ion binding"/>
    <property type="evidence" value="ECO:0007669"/>
    <property type="project" value="UniProtKB-KW"/>
</dbReference>
<dbReference type="Proteomes" id="UP000244016">
    <property type="component" value="Unassembled WGS sequence"/>
</dbReference>
<evidence type="ECO:0000256" key="4">
    <source>
        <dbReference type="ARBA" id="ARBA00022723"/>
    </source>
</evidence>
<dbReference type="InterPro" id="IPR020550">
    <property type="entry name" value="Inositol_monophosphatase_CS"/>
</dbReference>
<dbReference type="InterPro" id="IPR022337">
    <property type="entry name" value="Inositol_monophosphatase_SuhB"/>
</dbReference>
<dbReference type="GO" id="GO:0008934">
    <property type="term" value="F:inositol monophosphate 1-phosphatase activity"/>
    <property type="evidence" value="ECO:0007669"/>
    <property type="project" value="InterPro"/>
</dbReference>
<evidence type="ECO:0000313" key="10">
    <source>
        <dbReference type="Proteomes" id="UP000244016"/>
    </source>
</evidence>
<feature type="binding site" evidence="7">
    <location>
        <position position="86"/>
    </location>
    <ligand>
        <name>Mg(2+)</name>
        <dbReference type="ChEBI" id="CHEBI:18420"/>
        <label>1</label>
        <note>catalytic</note>
    </ligand>
</feature>
<evidence type="ECO:0000256" key="7">
    <source>
        <dbReference type="PIRSR" id="PIRSR600760-2"/>
    </source>
</evidence>
<accession>A0A2T5G993</accession>
<proteinExistence type="inferred from homology"/>
<dbReference type="PROSITE" id="PS00630">
    <property type="entry name" value="IMP_2"/>
    <property type="match status" value="1"/>
</dbReference>
<dbReference type="EMBL" id="PEBW01000002">
    <property type="protein sequence ID" value="PTQ52718.1"/>
    <property type="molecule type" value="Genomic_DNA"/>
</dbReference>
<dbReference type="Gene3D" id="3.30.540.10">
    <property type="entry name" value="Fructose-1,6-Bisphosphatase, subunit A, domain 1"/>
    <property type="match status" value="1"/>
</dbReference>
<dbReference type="PROSITE" id="PS00629">
    <property type="entry name" value="IMP_1"/>
    <property type="match status" value="1"/>
</dbReference>
<feature type="binding site" evidence="7">
    <location>
        <position position="212"/>
    </location>
    <ligand>
        <name>Mg(2+)</name>
        <dbReference type="ChEBI" id="CHEBI:18420"/>
        <label>1</label>
        <note>catalytic</note>
    </ligand>
</feature>
<dbReference type="InterPro" id="IPR000760">
    <property type="entry name" value="Inositol_monophosphatase-like"/>
</dbReference>
<comment type="similarity">
    <text evidence="3 8">Belongs to the inositol monophosphatase superfamily.</text>
</comment>
<dbReference type="PANTHER" id="PTHR20854:SF4">
    <property type="entry name" value="INOSITOL-1-MONOPHOSPHATASE-RELATED"/>
    <property type="match status" value="1"/>
</dbReference>
<name>A0A2T5G993_9BACL</name>
<dbReference type="GO" id="GO:0007165">
    <property type="term" value="P:signal transduction"/>
    <property type="evidence" value="ECO:0007669"/>
    <property type="project" value="TreeGrafter"/>
</dbReference>
<reference evidence="9 10" key="1">
    <citation type="submission" date="2017-08" db="EMBL/GenBank/DDBJ databases">
        <title>Burning lignite coal seam in the remote Altai Mountains harbors a hydrogen-driven thermophilic microbial community.</title>
        <authorList>
            <person name="Kadnikov V.V."/>
            <person name="Mardanov A.V."/>
            <person name="Ivasenko D."/>
            <person name="Beletsky A.V."/>
            <person name="Karnachuk O.V."/>
            <person name="Ravin N.V."/>
        </authorList>
    </citation>
    <scope>NUCLEOTIDE SEQUENCE [LARGE SCALE GENOMIC DNA]</scope>
    <source>
        <strain evidence="9">AL31</strain>
    </source>
</reference>
<evidence type="ECO:0000256" key="1">
    <source>
        <dbReference type="ARBA" id="ARBA00001033"/>
    </source>
</evidence>
<dbReference type="InterPro" id="IPR020583">
    <property type="entry name" value="Inositol_monoP_metal-BS"/>
</dbReference>
<protein>
    <recommendedName>
        <fullName evidence="8">Inositol-1-monophosphatase</fullName>
        <ecNumber evidence="8">3.1.3.25</ecNumber>
    </recommendedName>
</protein>
<comment type="cofactor">
    <cofactor evidence="2 7 8">
        <name>Mg(2+)</name>
        <dbReference type="ChEBI" id="CHEBI:18420"/>
    </cofactor>
</comment>
<dbReference type="CDD" id="cd01639">
    <property type="entry name" value="IMPase"/>
    <property type="match status" value="1"/>
</dbReference>
<evidence type="ECO:0000256" key="3">
    <source>
        <dbReference type="ARBA" id="ARBA00009759"/>
    </source>
</evidence>
<dbReference type="PANTHER" id="PTHR20854">
    <property type="entry name" value="INOSITOL MONOPHOSPHATASE"/>
    <property type="match status" value="1"/>
</dbReference>
<keyword evidence="6 7" id="KW-0460">Magnesium</keyword>
<organism evidence="9 10">
    <name type="scientific">Brockia lithotrophica</name>
    <dbReference type="NCBI Taxonomy" id="933949"/>
    <lineage>
        <taxon>Bacteria</taxon>
        <taxon>Bacillati</taxon>
        <taxon>Bacillota</taxon>
        <taxon>Bacilli</taxon>
        <taxon>Bacillales</taxon>
        <taxon>Bacillales Family X. Incertae Sedis</taxon>
        <taxon>Brockia</taxon>
    </lineage>
</organism>
<feature type="binding site" evidence="7">
    <location>
        <position position="87"/>
    </location>
    <ligand>
        <name>Mg(2+)</name>
        <dbReference type="ChEBI" id="CHEBI:18420"/>
        <label>1</label>
        <note>catalytic</note>
    </ligand>
</feature>
<dbReference type="SUPFAM" id="SSF56655">
    <property type="entry name" value="Carbohydrate phosphatase"/>
    <property type="match status" value="1"/>
</dbReference>
<feature type="binding site" evidence="7">
    <location>
        <position position="84"/>
    </location>
    <ligand>
        <name>Mg(2+)</name>
        <dbReference type="ChEBI" id="CHEBI:18420"/>
        <label>1</label>
        <note>catalytic</note>
    </ligand>
</feature>
<dbReference type="InterPro" id="IPR033942">
    <property type="entry name" value="IMPase"/>
</dbReference>
<dbReference type="PRINTS" id="PR00377">
    <property type="entry name" value="IMPHPHTASES"/>
</dbReference>
<comment type="catalytic activity">
    <reaction evidence="1 8">
        <text>a myo-inositol phosphate + H2O = myo-inositol + phosphate</text>
        <dbReference type="Rhea" id="RHEA:24056"/>
        <dbReference type="ChEBI" id="CHEBI:15377"/>
        <dbReference type="ChEBI" id="CHEBI:17268"/>
        <dbReference type="ChEBI" id="CHEBI:43474"/>
        <dbReference type="ChEBI" id="CHEBI:84139"/>
        <dbReference type="EC" id="3.1.3.25"/>
    </reaction>
</comment>
<dbReference type="Gene3D" id="3.40.190.80">
    <property type="match status" value="1"/>
</dbReference>
<dbReference type="GO" id="GO:0046854">
    <property type="term" value="P:phosphatidylinositol phosphate biosynthetic process"/>
    <property type="evidence" value="ECO:0007669"/>
    <property type="project" value="InterPro"/>
</dbReference>
<sequence>MQKLLDEVVRVAREAGQMARAAREIRTLQVMMKSSPQDLVTEVDREIEAHVVERLARILPEAGFLAEEGTVREGSDAGLVWVIDPIDGTTNYVHHGRFFCTSIALVRQGVPVLGVIYDPIHEEMFTALRGAGARLNGFPLSVQRERRLHEALLATNMLWTQSFGARVVREVLGTLLRRSRGIRSLGAAALEMAYVASGRFDAYLSMRLSPWDFAAGVLLVEEAGGVATDFYGGSLDVLQKPSNGFLVAAPRVGEDISVLFAEAAKR</sequence>
<dbReference type="Pfam" id="PF00459">
    <property type="entry name" value="Inositol_P"/>
    <property type="match status" value="1"/>
</dbReference>
<comment type="caution">
    <text evidence="9">The sequence shown here is derived from an EMBL/GenBank/DDBJ whole genome shotgun (WGS) entry which is preliminary data.</text>
</comment>